<keyword evidence="3" id="KW-0812">Transmembrane</keyword>
<dbReference type="Gene3D" id="1.20.120.1760">
    <property type="match status" value="1"/>
</dbReference>
<gene>
    <name evidence="4" type="ORF">EII11_04570</name>
</gene>
<evidence type="ECO:0000256" key="2">
    <source>
        <dbReference type="RuleBase" id="RU003750"/>
    </source>
</evidence>
<comment type="similarity">
    <text evidence="2">Belongs to the CDP-alcohol phosphatidyltransferase class-I family.</text>
</comment>
<dbReference type="Pfam" id="PF01066">
    <property type="entry name" value="CDP-OH_P_transf"/>
    <property type="match status" value="1"/>
</dbReference>
<feature type="transmembrane region" description="Helical" evidence="3">
    <location>
        <begin position="225"/>
        <end position="243"/>
    </location>
</feature>
<protein>
    <submittedName>
        <fullName evidence="4">CDP-alcohol phosphatidyltransferase family protein</fullName>
    </submittedName>
</protein>
<dbReference type="EMBL" id="RQZF01000003">
    <property type="protein sequence ID" value="RRC95554.1"/>
    <property type="molecule type" value="Genomic_DNA"/>
</dbReference>
<evidence type="ECO:0000313" key="4">
    <source>
        <dbReference type="EMBL" id="RRC95554.1"/>
    </source>
</evidence>
<sequence>MSAPLQLPEGASWFEHFQQARATLDAAQKPGNGVPAYTRWVNRRAARLIASFGAASHMTPNMVTTISFLLSIGGMVLMLSQPPHPLQGVGVAVLLALGYIFDSADGQLARLTGRSSKAGEWLDHVVDAVRSPAIHLSVAVALTLYQPHMWWLALVALVYALITSAQFLSQILAEAFVRAAGRPQTRGGNLRSWILLPTDPGTLCWSFLLWGLASEGAAHTVTPFAVLYTALAVIAVAHALMSMRRRYRDLTALDRNA</sequence>
<keyword evidence="3" id="KW-1133">Transmembrane helix</keyword>
<dbReference type="InterPro" id="IPR048254">
    <property type="entry name" value="CDP_ALCOHOL_P_TRANSF_CS"/>
</dbReference>
<evidence type="ECO:0000256" key="1">
    <source>
        <dbReference type="ARBA" id="ARBA00022679"/>
    </source>
</evidence>
<evidence type="ECO:0000313" key="5">
    <source>
        <dbReference type="Proteomes" id="UP000280444"/>
    </source>
</evidence>
<keyword evidence="3" id="KW-0472">Membrane</keyword>
<dbReference type="InterPro" id="IPR043130">
    <property type="entry name" value="CDP-OH_PTrfase_TM_dom"/>
</dbReference>
<proteinExistence type="inferred from homology"/>
<dbReference type="Proteomes" id="UP000280444">
    <property type="component" value="Unassembled WGS sequence"/>
</dbReference>
<dbReference type="InterPro" id="IPR000462">
    <property type="entry name" value="CDP-OH_P_trans"/>
</dbReference>
<keyword evidence="5" id="KW-1185">Reference proteome</keyword>
<dbReference type="OrthoDB" id="7390033at2"/>
<dbReference type="PROSITE" id="PS00379">
    <property type="entry name" value="CDP_ALCOHOL_P_TRANSF"/>
    <property type="match status" value="1"/>
</dbReference>
<name>A0A3P1SEU3_9ACTO</name>
<keyword evidence="1 2" id="KW-0808">Transferase</keyword>
<dbReference type="GO" id="GO:0016020">
    <property type="term" value="C:membrane"/>
    <property type="evidence" value="ECO:0007669"/>
    <property type="project" value="InterPro"/>
</dbReference>
<dbReference type="AlphaFoldDB" id="A0A3P1SEU3"/>
<feature type="transmembrane region" description="Helical" evidence="3">
    <location>
        <begin position="193"/>
        <end position="213"/>
    </location>
</feature>
<feature type="transmembrane region" description="Helical" evidence="3">
    <location>
        <begin position="151"/>
        <end position="172"/>
    </location>
</feature>
<comment type="caution">
    <text evidence="4">The sequence shown here is derived from an EMBL/GenBank/DDBJ whole genome shotgun (WGS) entry which is preliminary data.</text>
</comment>
<organism evidence="4 5">
    <name type="scientific">Schaalia canis</name>
    <dbReference type="NCBI Taxonomy" id="100469"/>
    <lineage>
        <taxon>Bacteria</taxon>
        <taxon>Bacillati</taxon>
        <taxon>Actinomycetota</taxon>
        <taxon>Actinomycetes</taxon>
        <taxon>Actinomycetales</taxon>
        <taxon>Actinomycetaceae</taxon>
        <taxon>Schaalia</taxon>
    </lineage>
</organism>
<reference evidence="4 5" key="1">
    <citation type="submission" date="2018-11" db="EMBL/GenBank/DDBJ databases">
        <title>Genomes From Bacteria Associated with the Canine Oral Cavity: a Test Case for Automated Genome-Based Taxonomic Assignment.</title>
        <authorList>
            <person name="Coil D.A."/>
            <person name="Jospin G."/>
            <person name="Darling A.E."/>
            <person name="Wallis C."/>
            <person name="Davis I.J."/>
            <person name="Harris S."/>
            <person name="Eisen J.A."/>
            <person name="Holcombe L.J."/>
            <person name="O'Flynn C."/>
        </authorList>
    </citation>
    <scope>NUCLEOTIDE SEQUENCE [LARGE SCALE GENOMIC DNA]</scope>
    <source>
        <strain evidence="4 5">OH770</strain>
    </source>
</reference>
<dbReference type="GO" id="GO:0016780">
    <property type="term" value="F:phosphotransferase activity, for other substituted phosphate groups"/>
    <property type="evidence" value="ECO:0007669"/>
    <property type="project" value="InterPro"/>
</dbReference>
<dbReference type="RefSeq" id="WP_124869270.1">
    <property type="nucleotide sequence ID" value="NZ_RQZF01000003.1"/>
</dbReference>
<dbReference type="GO" id="GO:0008654">
    <property type="term" value="P:phospholipid biosynthetic process"/>
    <property type="evidence" value="ECO:0007669"/>
    <property type="project" value="InterPro"/>
</dbReference>
<evidence type="ECO:0000256" key="3">
    <source>
        <dbReference type="SAM" id="Phobius"/>
    </source>
</evidence>
<accession>A0A3P1SEU3</accession>